<dbReference type="EMBL" id="NIHM01000024">
    <property type="protein sequence ID" value="PLT52851.1"/>
    <property type="molecule type" value="Genomic_DNA"/>
</dbReference>
<dbReference type="Pfam" id="PF24963">
    <property type="entry name" value="DUF7768"/>
    <property type="match status" value="1"/>
</dbReference>
<dbReference type="RefSeq" id="WP_101880190.1">
    <property type="nucleotide sequence ID" value="NZ_JADNOC010000032.1"/>
</dbReference>
<evidence type="ECO:0000313" key="3">
    <source>
        <dbReference type="Proteomes" id="UP000234849"/>
    </source>
</evidence>
<accession>A0A2N5NEX4</accession>
<feature type="domain" description="DUF7768" evidence="1">
    <location>
        <begin position="35"/>
        <end position="131"/>
    </location>
</feature>
<dbReference type="InterPro" id="IPR056670">
    <property type="entry name" value="DUF7768"/>
</dbReference>
<protein>
    <submittedName>
        <fullName evidence="2">DUF4406 domain-containing protein</fullName>
    </submittedName>
</protein>
<dbReference type="AlphaFoldDB" id="A0A2N5NEX4"/>
<organism evidence="2 3">
    <name type="scientific">Mediterraneibacter gnavus</name>
    <name type="common">Ruminococcus gnavus</name>
    <dbReference type="NCBI Taxonomy" id="33038"/>
    <lineage>
        <taxon>Bacteria</taxon>
        <taxon>Bacillati</taxon>
        <taxon>Bacillota</taxon>
        <taxon>Clostridia</taxon>
        <taxon>Lachnospirales</taxon>
        <taxon>Lachnospiraceae</taxon>
        <taxon>Mediterraneibacter</taxon>
    </lineage>
</organism>
<name>A0A2N5NEX4_MEDGN</name>
<sequence length="141" mass="16341">MKVRNSEGYMDLVPHKAILNVKREKKTESKSAFRPLVYICAPFSGNIEGNKKKAAEFAHYAYKQGCIPITPHLLFPFMNDESKQERELALHMDLVLMGKCQEVWVLSERITAGMSAEIEKAQRRRQAVRYFRNDFTEVECL</sequence>
<dbReference type="Proteomes" id="UP000234849">
    <property type="component" value="Unassembled WGS sequence"/>
</dbReference>
<proteinExistence type="predicted"/>
<gene>
    <name evidence="2" type="ORF">CDL18_13640</name>
</gene>
<dbReference type="Gene3D" id="3.40.50.10400">
    <property type="entry name" value="Hypothetical protein PA1492"/>
    <property type="match status" value="1"/>
</dbReference>
<evidence type="ECO:0000313" key="2">
    <source>
        <dbReference type="EMBL" id="PLT52851.1"/>
    </source>
</evidence>
<reference evidence="2 3" key="1">
    <citation type="journal article" date="2017" name="Genome Med.">
        <title>A novel Ruminococcus gnavus clade enriched in inflammatory bowel disease patients.</title>
        <authorList>
            <person name="Hall A.B."/>
            <person name="Yassour M."/>
            <person name="Sauk J."/>
            <person name="Garner A."/>
            <person name="Jiang X."/>
            <person name="Arthur T."/>
            <person name="Lagoudas G.K."/>
            <person name="Vatanen T."/>
            <person name="Fornelos N."/>
            <person name="Wilson R."/>
            <person name="Bertha M."/>
            <person name="Cohen M."/>
            <person name="Garber J."/>
            <person name="Khalili H."/>
            <person name="Gevers D."/>
            <person name="Ananthakrishnan A.N."/>
            <person name="Kugathasan S."/>
            <person name="Lander E.S."/>
            <person name="Blainey P."/>
            <person name="Vlamakis H."/>
            <person name="Xavier R.J."/>
            <person name="Huttenhower C."/>
        </authorList>
    </citation>
    <scope>NUCLEOTIDE SEQUENCE [LARGE SCALE GENOMIC DNA]</scope>
    <source>
        <strain evidence="2 3">RJX1118</strain>
    </source>
</reference>
<evidence type="ECO:0000259" key="1">
    <source>
        <dbReference type="Pfam" id="PF24963"/>
    </source>
</evidence>
<comment type="caution">
    <text evidence="2">The sequence shown here is derived from an EMBL/GenBank/DDBJ whole genome shotgun (WGS) entry which is preliminary data.</text>
</comment>